<dbReference type="CDD" id="cd17361">
    <property type="entry name" value="MFS_STP"/>
    <property type="match status" value="1"/>
</dbReference>
<dbReference type="PANTHER" id="PTHR23500:SF511">
    <property type="entry name" value="SUGAR TRANSPORT PROTEIN 2"/>
    <property type="match status" value="1"/>
</dbReference>
<keyword evidence="8 10" id="KW-0472">Membrane</keyword>
<dbReference type="Gene3D" id="1.20.1250.20">
    <property type="entry name" value="MFS general substrate transporter like domains"/>
    <property type="match status" value="1"/>
</dbReference>
<evidence type="ECO:0000256" key="6">
    <source>
        <dbReference type="ARBA" id="ARBA00022847"/>
    </source>
</evidence>
<dbReference type="HOGENOM" id="CLU_001265_30_5_1"/>
<reference evidence="12 13" key="1">
    <citation type="journal article" date="2013" name="Genome Biol.">
        <title>The genome sequence of the most widely cultivated cacao type and its use to identify candidate genes regulating pod color.</title>
        <authorList>
            <person name="Motamayor J.C."/>
            <person name="Mockaitis K."/>
            <person name="Schmutz J."/>
            <person name="Haiminen N."/>
            <person name="Iii D.L."/>
            <person name="Cornejo O."/>
            <person name="Findley S.D."/>
            <person name="Zheng P."/>
            <person name="Utro F."/>
            <person name="Royaert S."/>
            <person name="Saski C."/>
            <person name="Jenkins J."/>
            <person name="Podicheti R."/>
            <person name="Zhao M."/>
            <person name="Scheffler B.E."/>
            <person name="Stack J.C."/>
            <person name="Feltus F.A."/>
            <person name="Mustiga G.M."/>
            <person name="Amores F."/>
            <person name="Phillips W."/>
            <person name="Marelli J.P."/>
            <person name="May G.D."/>
            <person name="Shapiro H."/>
            <person name="Ma J."/>
            <person name="Bustamante C.D."/>
            <person name="Schnell R.J."/>
            <person name="Main D."/>
            <person name="Gilbert D."/>
            <person name="Parida L."/>
            <person name="Kuhn D.N."/>
        </authorList>
    </citation>
    <scope>NUCLEOTIDE SEQUENCE [LARGE SCALE GENOMIC DNA]</scope>
    <source>
        <strain evidence="13">cv. Matina 1-6</strain>
    </source>
</reference>
<keyword evidence="6" id="KW-0769">Symport</keyword>
<feature type="transmembrane region" description="Helical" evidence="10">
    <location>
        <begin position="22"/>
        <end position="42"/>
    </location>
</feature>
<dbReference type="SUPFAM" id="SSF103473">
    <property type="entry name" value="MFS general substrate transporter"/>
    <property type="match status" value="1"/>
</dbReference>
<dbReference type="Proteomes" id="UP000026915">
    <property type="component" value="Chromosome 9"/>
</dbReference>
<feature type="transmembrane region" description="Helical" evidence="10">
    <location>
        <begin position="419"/>
        <end position="440"/>
    </location>
</feature>
<dbReference type="PRINTS" id="PR00171">
    <property type="entry name" value="SUGRTRNSPORT"/>
</dbReference>
<dbReference type="InterPro" id="IPR020846">
    <property type="entry name" value="MFS_dom"/>
</dbReference>
<dbReference type="NCBIfam" id="TIGR00879">
    <property type="entry name" value="SP"/>
    <property type="match status" value="1"/>
</dbReference>
<evidence type="ECO:0000256" key="1">
    <source>
        <dbReference type="ARBA" id="ARBA00004141"/>
    </source>
</evidence>
<feature type="transmembrane region" description="Helical" evidence="10">
    <location>
        <begin position="168"/>
        <end position="186"/>
    </location>
</feature>
<evidence type="ECO:0000256" key="7">
    <source>
        <dbReference type="ARBA" id="ARBA00022989"/>
    </source>
</evidence>
<dbReference type="eggNOG" id="KOG0254">
    <property type="taxonomic scope" value="Eukaryota"/>
</dbReference>
<gene>
    <name evidence="12" type="ORF">TCM_041668</name>
</gene>
<protein>
    <submittedName>
        <fullName evidence="12">Sugar transporter 2, putative</fullName>
    </submittedName>
</protein>
<evidence type="ECO:0000256" key="10">
    <source>
        <dbReference type="SAM" id="Phobius"/>
    </source>
</evidence>
<keyword evidence="4 12" id="KW-0762">Sugar transport</keyword>
<dbReference type="PANTHER" id="PTHR23500">
    <property type="entry name" value="SOLUTE CARRIER FAMILY 2, FACILITATED GLUCOSE TRANSPORTER"/>
    <property type="match status" value="1"/>
</dbReference>
<dbReference type="PROSITE" id="PS00217">
    <property type="entry name" value="SUGAR_TRANSPORT_2"/>
    <property type="match status" value="1"/>
</dbReference>
<feature type="transmembrane region" description="Helical" evidence="10">
    <location>
        <begin position="198"/>
        <end position="220"/>
    </location>
</feature>
<dbReference type="EMBL" id="CM001887">
    <property type="protein sequence ID" value="EOY33792.1"/>
    <property type="molecule type" value="Genomic_DNA"/>
</dbReference>
<dbReference type="GO" id="GO:0015145">
    <property type="term" value="F:monosaccharide transmembrane transporter activity"/>
    <property type="evidence" value="ECO:0007669"/>
    <property type="project" value="EnsemblPlants"/>
</dbReference>
<dbReference type="InterPro" id="IPR036259">
    <property type="entry name" value="MFS_trans_sf"/>
</dbReference>
<feature type="domain" description="Major facilitator superfamily (MFS) profile" evidence="11">
    <location>
        <begin position="25"/>
        <end position="473"/>
    </location>
</feature>
<dbReference type="GO" id="GO:0015293">
    <property type="term" value="F:symporter activity"/>
    <property type="evidence" value="ECO:0007669"/>
    <property type="project" value="UniProtKB-KW"/>
</dbReference>
<evidence type="ECO:0000256" key="5">
    <source>
        <dbReference type="ARBA" id="ARBA00022692"/>
    </source>
</evidence>
<dbReference type="OMA" id="VWIYIYA"/>
<dbReference type="InterPro" id="IPR044778">
    <property type="entry name" value="MFS_STP/MST-like_plant"/>
</dbReference>
<dbReference type="Pfam" id="PF00083">
    <property type="entry name" value="Sugar_tr"/>
    <property type="match status" value="1"/>
</dbReference>
<evidence type="ECO:0000256" key="9">
    <source>
        <dbReference type="RuleBase" id="RU003346"/>
    </source>
</evidence>
<evidence type="ECO:0000259" key="11">
    <source>
        <dbReference type="PROSITE" id="PS50850"/>
    </source>
</evidence>
<dbReference type="InterPro" id="IPR045262">
    <property type="entry name" value="STP/PLT_plant"/>
</dbReference>
<dbReference type="GO" id="GO:0016020">
    <property type="term" value="C:membrane"/>
    <property type="evidence" value="ECO:0007669"/>
    <property type="project" value="UniProtKB-SubCell"/>
</dbReference>
<dbReference type="InterPro" id="IPR005828">
    <property type="entry name" value="MFS_sugar_transport-like"/>
</dbReference>
<dbReference type="InterPro" id="IPR005829">
    <property type="entry name" value="Sugar_transporter_CS"/>
</dbReference>
<dbReference type="PROSITE" id="PS50850">
    <property type="entry name" value="MFS"/>
    <property type="match status" value="1"/>
</dbReference>
<evidence type="ECO:0000313" key="12">
    <source>
        <dbReference type="EMBL" id="EOY33792.1"/>
    </source>
</evidence>
<feature type="transmembrane region" description="Helical" evidence="10">
    <location>
        <begin position="379"/>
        <end position="398"/>
    </location>
</feature>
<evidence type="ECO:0000256" key="2">
    <source>
        <dbReference type="ARBA" id="ARBA00010992"/>
    </source>
</evidence>
<name>A0A061GX79_THECC</name>
<keyword evidence="13" id="KW-1185">Reference proteome</keyword>
<dbReference type="Gramene" id="EOY33792">
    <property type="protein sequence ID" value="EOY33792"/>
    <property type="gene ID" value="TCM_041668"/>
</dbReference>
<dbReference type="FunCoup" id="A0A061GX79">
    <property type="interactions" value="22"/>
</dbReference>
<organism evidence="12 13">
    <name type="scientific">Theobroma cacao</name>
    <name type="common">Cacao</name>
    <name type="synonym">Cocoa</name>
    <dbReference type="NCBI Taxonomy" id="3641"/>
    <lineage>
        <taxon>Eukaryota</taxon>
        <taxon>Viridiplantae</taxon>
        <taxon>Streptophyta</taxon>
        <taxon>Embryophyta</taxon>
        <taxon>Tracheophyta</taxon>
        <taxon>Spermatophyta</taxon>
        <taxon>Magnoliopsida</taxon>
        <taxon>eudicotyledons</taxon>
        <taxon>Gunneridae</taxon>
        <taxon>Pentapetalae</taxon>
        <taxon>rosids</taxon>
        <taxon>malvids</taxon>
        <taxon>Malvales</taxon>
        <taxon>Malvaceae</taxon>
        <taxon>Byttnerioideae</taxon>
        <taxon>Theobroma</taxon>
    </lineage>
</organism>
<dbReference type="FunFam" id="1.20.1250.20:FF:000002">
    <property type="entry name" value="Sugar transport protein 13"/>
    <property type="match status" value="1"/>
</dbReference>
<accession>A0A061GX79</accession>
<evidence type="ECO:0000313" key="13">
    <source>
        <dbReference type="Proteomes" id="UP000026915"/>
    </source>
</evidence>
<feature type="transmembrane region" description="Helical" evidence="10">
    <location>
        <begin position="446"/>
        <end position="469"/>
    </location>
</feature>
<feature type="transmembrane region" description="Helical" evidence="10">
    <location>
        <begin position="109"/>
        <end position="128"/>
    </location>
</feature>
<evidence type="ECO:0000256" key="4">
    <source>
        <dbReference type="ARBA" id="ARBA00022597"/>
    </source>
</evidence>
<evidence type="ECO:0000256" key="8">
    <source>
        <dbReference type="ARBA" id="ARBA00023136"/>
    </source>
</evidence>
<dbReference type="AlphaFoldDB" id="A0A061GX79"/>
<comment type="subcellular location">
    <subcellularLocation>
        <location evidence="1">Membrane</location>
        <topology evidence="1">Multi-pass membrane protein</topology>
    </subcellularLocation>
</comment>
<keyword evidence="3 9" id="KW-0813">Transport</keyword>
<feature type="transmembrane region" description="Helical" evidence="10">
    <location>
        <begin position="348"/>
        <end position="367"/>
    </location>
</feature>
<keyword evidence="7 10" id="KW-1133">Transmembrane helix</keyword>
<dbReference type="InterPro" id="IPR003663">
    <property type="entry name" value="Sugar/inositol_transpt"/>
</dbReference>
<feature type="transmembrane region" description="Helical" evidence="10">
    <location>
        <begin position="79"/>
        <end position="97"/>
    </location>
</feature>
<sequence>MAGGVIASSGNRELPGKLTKQVLFCTFIASFGGFLFGYDIGISGGVTSMDDFLEKFFPKVYARKHRARENNYCKFNDEYLQLFTSSLYLAAIFASFLSSMFSRKYGRRWTIAVSSIFFLAGAFLNLGAKNLGMLIAGRLFLGLGLGCANQSIPVFISEISPAKYRGGLNIVFQLLITVGIFIANLVNYGTSKIKNHGWRISLGGAAVPAAILLVGSFFIVDTPASLVERGKKEEGLNTLKKIRDSDNVTEEFNEIVRATEVANKIKHPFLELAMKRHNWPPLISATVLHFFQQFTGMNVIMFYAPVLFQTMGFGGDAALMSAMITGAVNMFSTLISNFTVDVVGRKRLLVAGALTMLTGQCVVGGLLKQYLLSTNSVSHIVSIVVVIFICLFVFAYAWSWGPLGWLIASEVFPLETRNAGYFFAVGMNMLCTFIIAQAFLTMLCNMRAYIFFFFATILVIMTCAVIAMLPETKGIPMEEMMDRTWKVHWFWKRFYQNEVDAEVQLEKGKPAA</sequence>
<comment type="similarity">
    <text evidence="2 9">Belongs to the major facilitator superfamily. Sugar transporter (TC 2.A.1.1) family.</text>
</comment>
<keyword evidence="5 10" id="KW-0812">Transmembrane</keyword>
<evidence type="ECO:0000256" key="3">
    <source>
        <dbReference type="ARBA" id="ARBA00022448"/>
    </source>
</evidence>
<feature type="transmembrane region" description="Helical" evidence="10">
    <location>
        <begin position="317"/>
        <end position="336"/>
    </location>
</feature>
<proteinExistence type="inferred from homology"/>
<feature type="transmembrane region" description="Helical" evidence="10">
    <location>
        <begin position="282"/>
        <end position="305"/>
    </location>
</feature>
<dbReference type="InParanoid" id="A0A061GX79"/>